<dbReference type="RefSeq" id="WP_065539744.1">
    <property type="nucleotide sequence ID" value="NZ_CAPDLJ010000004.1"/>
</dbReference>
<dbReference type="GeneID" id="82188829"/>
<dbReference type="SUPFAM" id="SSF55190">
    <property type="entry name" value="Arginyl-tRNA synthetase (ArgRS), N-terminal 'additional' domain"/>
    <property type="match status" value="1"/>
</dbReference>
<dbReference type="HAMAP" id="MF_00123">
    <property type="entry name" value="Arg_tRNA_synth"/>
    <property type="match status" value="1"/>
</dbReference>
<dbReference type="Pfam" id="PF00750">
    <property type="entry name" value="tRNA-synt_1d"/>
    <property type="match status" value="1"/>
</dbReference>
<dbReference type="GO" id="GO:0005524">
    <property type="term" value="F:ATP binding"/>
    <property type="evidence" value="ECO:0007669"/>
    <property type="project" value="UniProtKB-UniRule"/>
</dbReference>
<dbReference type="InterPro" id="IPR001278">
    <property type="entry name" value="Arg-tRNA-ligase"/>
</dbReference>
<evidence type="ECO:0000313" key="14">
    <source>
        <dbReference type="Proteomes" id="UP000092631"/>
    </source>
</evidence>
<dbReference type="GO" id="GO:0005737">
    <property type="term" value="C:cytoplasm"/>
    <property type="evidence" value="ECO:0007669"/>
    <property type="project" value="UniProtKB-SubCell"/>
</dbReference>
<evidence type="ECO:0000256" key="1">
    <source>
        <dbReference type="ARBA" id="ARBA00005594"/>
    </source>
</evidence>
<dbReference type="GO" id="GO:0006420">
    <property type="term" value="P:arginyl-tRNA aminoacylation"/>
    <property type="evidence" value="ECO:0007669"/>
    <property type="project" value="UniProtKB-UniRule"/>
</dbReference>
<evidence type="ECO:0000259" key="12">
    <source>
        <dbReference type="SMART" id="SM01016"/>
    </source>
</evidence>
<comment type="subcellular location">
    <subcellularLocation>
        <location evidence="9">Cytoplasm</location>
    </subcellularLocation>
</comment>
<evidence type="ECO:0000256" key="5">
    <source>
        <dbReference type="ARBA" id="ARBA00022840"/>
    </source>
</evidence>
<dbReference type="Gene3D" id="3.30.1360.70">
    <property type="entry name" value="Arginyl tRNA synthetase N-terminal domain"/>
    <property type="match status" value="1"/>
</dbReference>
<dbReference type="NCBIfam" id="TIGR00456">
    <property type="entry name" value="argS"/>
    <property type="match status" value="1"/>
</dbReference>
<proteinExistence type="inferred from homology"/>
<dbReference type="GO" id="GO:0004814">
    <property type="term" value="F:arginine-tRNA ligase activity"/>
    <property type="evidence" value="ECO:0007669"/>
    <property type="project" value="UniProtKB-UniRule"/>
</dbReference>
<protein>
    <recommendedName>
        <fullName evidence="9">Arginine--tRNA ligase</fullName>
        <ecNumber evidence="9">6.1.1.19</ecNumber>
    </recommendedName>
    <alternativeName>
        <fullName evidence="9">Arginyl-tRNA synthetase</fullName>
        <shortName evidence="9">ArgRS</shortName>
    </alternativeName>
</protein>
<dbReference type="SUPFAM" id="SSF52374">
    <property type="entry name" value="Nucleotidylyl transferase"/>
    <property type="match status" value="1"/>
</dbReference>
<dbReference type="Pfam" id="PF05746">
    <property type="entry name" value="DALR_1"/>
    <property type="match status" value="1"/>
</dbReference>
<dbReference type="Gene3D" id="3.40.50.620">
    <property type="entry name" value="HUPs"/>
    <property type="match status" value="1"/>
</dbReference>
<dbReference type="InterPro" id="IPR035684">
    <property type="entry name" value="ArgRS_core"/>
</dbReference>
<sequence length="605" mass="67741">MKIEDKLVASVISGLKALYGQEVPEKMVQMQKTKKEFEGHLTLVVFPFLKMSRKGPEQTAQEIGEYLKANEPAVAAFNVIKGFLNLTIASATWIELLNEIQADEQYGLVKATETSPLVMIEYSSPNTNKPLHLGHVRNNLLGNALANIVAANGNKVVKTNIVNDRGIHICKSMLAWKKYGNGETPETSGKKGDHLVGDYYVSFDKHYKAELAELMAGFTAQGMSDDEAKAKAEAASPLMQEAREMLVKWEAGDPEIRGLWEMMNNWVYAGFDETYKKMGVSFDKIYYESNTYLEGKEKVMEGLEKGFFFKKEDGSVWADLTAEGLDHKLLLRGDGTSVYMTQDIGTAKLRFADYPIDKMIYVVGNEQNYHFQVLSILLDKLGFEWGKSLVHFSYGMVELPEGKMKSREGTVVDADDLMEEMISTAKETSQELGKLDGLTQEEADDIARIVGLGALKYFILKVDARKNMTFNPKESIDFNGNTGPFIQYTYARIQSVLRKAAESGILIPEQIPVGIELSEKEEGLIQMVADFAAVVKQAGEDYSPSIIANYTYDLVKEYNQFYHDFSILREENEAVKIFRISLSANVAKVVRLGMNLLGIEVPSRM</sequence>
<evidence type="ECO:0000313" key="13">
    <source>
        <dbReference type="EMBL" id="ANU59031.1"/>
    </source>
</evidence>
<dbReference type="Proteomes" id="UP000092631">
    <property type="component" value="Chromosome"/>
</dbReference>
<dbReference type="InterPro" id="IPR036695">
    <property type="entry name" value="Arg-tRNA-synth_N_sf"/>
</dbReference>
<evidence type="ECO:0000259" key="11">
    <source>
        <dbReference type="SMART" id="SM00836"/>
    </source>
</evidence>
<feature type="domain" description="Arginyl tRNA synthetase N-terminal" evidence="12">
    <location>
        <begin position="5"/>
        <end position="88"/>
    </location>
</feature>
<keyword evidence="5 9" id="KW-0067">ATP-binding</keyword>
<evidence type="ECO:0000256" key="3">
    <source>
        <dbReference type="ARBA" id="ARBA00022598"/>
    </source>
</evidence>
<evidence type="ECO:0000256" key="10">
    <source>
        <dbReference type="RuleBase" id="RU363038"/>
    </source>
</evidence>
<keyword evidence="14" id="KW-1185">Reference proteome</keyword>
<dbReference type="PANTHER" id="PTHR11956">
    <property type="entry name" value="ARGINYL-TRNA SYNTHETASE"/>
    <property type="match status" value="1"/>
</dbReference>
<dbReference type="EMBL" id="CP015401">
    <property type="protein sequence ID" value="ANU59031.1"/>
    <property type="molecule type" value="Genomic_DNA"/>
</dbReference>
<keyword evidence="7 9" id="KW-0030">Aminoacyl-tRNA synthetase</keyword>
<dbReference type="InterPro" id="IPR005148">
    <property type="entry name" value="Arg-tRNA-synth_N"/>
</dbReference>
<dbReference type="KEGG" id="bcae:A4V03_16955"/>
<dbReference type="FunFam" id="3.40.50.620:FF:000125">
    <property type="entry name" value="Arginine--tRNA ligase"/>
    <property type="match status" value="1"/>
</dbReference>
<dbReference type="SMART" id="SM01016">
    <property type="entry name" value="Arg_tRNA_synt_N"/>
    <property type="match status" value="1"/>
</dbReference>
<comment type="similarity">
    <text evidence="1 9 10">Belongs to the class-I aminoacyl-tRNA synthetase family.</text>
</comment>
<dbReference type="InterPro" id="IPR001412">
    <property type="entry name" value="aa-tRNA-synth_I_CS"/>
</dbReference>
<evidence type="ECO:0000256" key="7">
    <source>
        <dbReference type="ARBA" id="ARBA00023146"/>
    </source>
</evidence>
<dbReference type="PROSITE" id="PS00178">
    <property type="entry name" value="AA_TRNA_LIGASE_I"/>
    <property type="match status" value="1"/>
</dbReference>
<dbReference type="PANTHER" id="PTHR11956:SF5">
    <property type="entry name" value="ARGININE--TRNA LIGASE, CYTOPLASMIC"/>
    <property type="match status" value="1"/>
</dbReference>
<dbReference type="FunFam" id="3.30.1360.70:FF:000013">
    <property type="entry name" value="Arginine--tRNA ligase"/>
    <property type="match status" value="1"/>
</dbReference>
<evidence type="ECO:0000256" key="6">
    <source>
        <dbReference type="ARBA" id="ARBA00022917"/>
    </source>
</evidence>
<comment type="catalytic activity">
    <reaction evidence="8 9">
        <text>tRNA(Arg) + L-arginine + ATP = L-arginyl-tRNA(Arg) + AMP + diphosphate</text>
        <dbReference type="Rhea" id="RHEA:20301"/>
        <dbReference type="Rhea" id="RHEA-COMP:9658"/>
        <dbReference type="Rhea" id="RHEA-COMP:9673"/>
        <dbReference type="ChEBI" id="CHEBI:30616"/>
        <dbReference type="ChEBI" id="CHEBI:32682"/>
        <dbReference type="ChEBI" id="CHEBI:33019"/>
        <dbReference type="ChEBI" id="CHEBI:78442"/>
        <dbReference type="ChEBI" id="CHEBI:78513"/>
        <dbReference type="ChEBI" id="CHEBI:456215"/>
        <dbReference type="EC" id="6.1.1.19"/>
    </reaction>
</comment>
<reference evidence="14" key="1">
    <citation type="submission" date="2016-04" db="EMBL/GenBank/DDBJ databases">
        <title>Complete Genome Sequences of Twelve Strains of a Stable Defined Moderately Diverse Mouse Microbiota 2 (sDMDMm2).</title>
        <authorList>
            <person name="Uchimura Y."/>
            <person name="Wyss M."/>
            <person name="Brugiroux S."/>
            <person name="Limenitakis J.P."/>
            <person name="Stecher B."/>
            <person name="McCoy K.D."/>
            <person name="Macpherson A.J."/>
        </authorList>
    </citation>
    <scope>NUCLEOTIDE SEQUENCE [LARGE SCALE GENOMIC DNA]</scope>
    <source>
        <strain evidence="14">I48</strain>
    </source>
</reference>
<dbReference type="SUPFAM" id="SSF47323">
    <property type="entry name" value="Anticodon-binding domain of a subclass of class I aminoacyl-tRNA synthetases"/>
    <property type="match status" value="1"/>
</dbReference>
<dbReference type="OrthoDB" id="9805987at2"/>
<dbReference type="AlphaFoldDB" id="A0A1C7H5A5"/>
<dbReference type="Pfam" id="PF03485">
    <property type="entry name" value="Arg_tRNA_synt_N"/>
    <property type="match status" value="1"/>
</dbReference>
<dbReference type="SMART" id="SM00836">
    <property type="entry name" value="DALR_1"/>
    <property type="match status" value="1"/>
</dbReference>
<accession>A0A1C7H5A5</accession>
<dbReference type="InterPro" id="IPR014729">
    <property type="entry name" value="Rossmann-like_a/b/a_fold"/>
</dbReference>
<gene>
    <name evidence="9" type="primary">argS</name>
    <name evidence="13" type="ORF">A4V03_16955</name>
</gene>
<dbReference type="EC" id="6.1.1.19" evidence="9"/>
<keyword evidence="6 9" id="KW-0648">Protein biosynthesis</keyword>
<dbReference type="InterPro" id="IPR008909">
    <property type="entry name" value="DALR_anticod-bd"/>
</dbReference>
<dbReference type="Gene3D" id="1.10.730.10">
    <property type="entry name" value="Isoleucyl-tRNA Synthetase, Domain 1"/>
    <property type="match status" value="1"/>
</dbReference>
<feature type="domain" description="DALR anticodon binding" evidence="11">
    <location>
        <begin position="486"/>
        <end position="605"/>
    </location>
</feature>
<dbReference type="PRINTS" id="PR01038">
    <property type="entry name" value="TRNASYNTHARG"/>
</dbReference>
<organism evidence="13 14">
    <name type="scientific">Bacteroides caecimuris</name>
    <dbReference type="NCBI Taxonomy" id="1796613"/>
    <lineage>
        <taxon>Bacteria</taxon>
        <taxon>Pseudomonadati</taxon>
        <taxon>Bacteroidota</taxon>
        <taxon>Bacteroidia</taxon>
        <taxon>Bacteroidales</taxon>
        <taxon>Bacteroidaceae</taxon>
        <taxon>Bacteroides</taxon>
    </lineage>
</organism>
<dbReference type="InterPro" id="IPR009080">
    <property type="entry name" value="tRNAsynth_Ia_anticodon-bd"/>
</dbReference>
<evidence type="ECO:0000256" key="2">
    <source>
        <dbReference type="ARBA" id="ARBA00022490"/>
    </source>
</evidence>
<feature type="short sequence motif" description="'HIGH' region" evidence="9">
    <location>
        <begin position="125"/>
        <end position="135"/>
    </location>
</feature>
<keyword evidence="3 9" id="KW-0436">Ligase</keyword>
<evidence type="ECO:0000256" key="9">
    <source>
        <dbReference type="HAMAP-Rule" id="MF_00123"/>
    </source>
</evidence>
<comment type="subunit">
    <text evidence="9">Monomer.</text>
</comment>
<evidence type="ECO:0000256" key="8">
    <source>
        <dbReference type="ARBA" id="ARBA00049339"/>
    </source>
</evidence>
<keyword evidence="2 9" id="KW-0963">Cytoplasm</keyword>
<evidence type="ECO:0000256" key="4">
    <source>
        <dbReference type="ARBA" id="ARBA00022741"/>
    </source>
</evidence>
<name>A0A1C7H5A5_9BACE</name>
<keyword evidence="4 9" id="KW-0547">Nucleotide-binding</keyword>